<name>A0A2H5PYH6_CITUN</name>
<reference evidence="1 2" key="1">
    <citation type="journal article" date="2017" name="Front. Genet.">
        <title>Draft sequencing of the heterozygous diploid genome of Satsuma (Citrus unshiu Marc.) using a hybrid assembly approach.</title>
        <authorList>
            <person name="Shimizu T."/>
            <person name="Tanizawa Y."/>
            <person name="Mochizuki T."/>
            <person name="Nagasaki H."/>
            <person name="Yoshioka T."/>
            <person name="Toyoda A."/>
            <person name="Fujiyama A."/>
            <person name="Kaminuma E."/>
            <person name="Nakamura Y."/>
        </authorList>
    </citation>
    <scope>NUCLEOTIDE SEQUENCE [LARGE SCALE GENOMIC DNA]</scope>
    <source>
        <strain evidence="2">cv. Miyagawa wase</strain>
    </source>
</reference>
<dbReference type="STRING" id="55188.A0A2H5PYH6"/>
<proteinExistence type="predicted"/>
<evidence type="ECO:0000313" key="1">
    <source>
        <dbReference type="EMBL" id="GAY57393.1"/>
    </source>
</evidence>
<gene>
    <name evidence="1" type="ORF">CUMW_179060</name>
</gene>
<comment type="caution">
    <text evidence="1">The sequence shown here is derived from an EMBL/GenBank/DDBJ whole genome shotgun (WGS) entry which is preliminary data.</text>
</comment>
<evidence type="ECO:0000313" key="2">
    <source>
        <dbReference type="Proteomes" id="UP000236630"/>
    </source>
</evidence>
<protein>
    <submittedName>
        <fullName evidence="1">Uncharacterized protein</fullName>
    </submittedName>
</protein>
<keyword evidence="2" id="KW-1185">Reference proteome</keyword>
<organism evidence="1 2">
    <name type="scientific">Citrus unshiu</name>
    <name type="common">Satsuma mandarin</name>
    <name type="synonym">Citrus nobilis var. unshiu</name>
    <dbReference type="NCBI Taxonomy" id="55188"/>
    <lineage>
        <taxon>Eukaryota</taxon>
        <taxon>Viridiplantae</taxon>
        <taxon>Streptophyta</taxon>
        <taxon>Embryophyta</taxon>
        <taxon>Tracheophyta</taxon>
        <taxon>Spermatophyta</taxon>
        <taxon>Magnoliopsida</taxon>
        <taxon>eudicotyledons</taxon>
        <taxon>Gunneridae</taxon>
        <taxon>Pentapetalae</taxon>
        <taxon>rosids</taxon>
        <taxon>malvids</taxon>
        <taxon>Sapindales</taxon>
        <taxon>Rutaceae</taxon>
        <taxon>Aurantioideae</taxon>
        <taxon>Citrus</taxon>
    </lineage>
</organism>
<dbReference type="EMBL" id="BDQV01000161">
    <property type="protein sequence ID" value="GAY57393.1"/>
    <property type="molecule type" value="Genomic_DNA"/>
</dbReference>
<sequence>MGAIIRKFRGRNDKRRLMMRNGTSVLKELIASSNGKYNPCRIFAAKELEIATNNYDEKSYKTGSIYKLYEGFWQESLISVMKFYGHEYHICSTNEPQSYFKANWMLLRDSNSHSSF</sequence>
<dbReference type="AlphaFoldDB" id="A0A2H5PYH6"/>
<dbReference type="Proteomes" id="UP000236630">
    <property type="component" value="Unassembled WGS sequence"/>
</dbReference>
<accession>A0A2H5PYH6</accession>